<dbReference type="Proteomes" id="UP000017836">
    <property type="component" value="Unassembled WGS sequence"/>
</dbReference>
<protein>
    <submittedName>
        <fullName evidence="1">Uncharacterized protein</fullName>
    </submittedName>
</protein>
<evidence type="ECO:0000313" key="2">
    <source>
        <dbReference type="Proteomes" id="UP000017836"/>
    </source>
</evidence>
<reference evidence="2" key="1">
    <citation type="journal article" date="2013" name="Science">
        <title>The Amborella genome and the evolution of flowering plants.</title>
        <authorList>
            <consortium name="Amborella Genome Project"/>
        </authorList>
    </citation>
    <scope>NUCLEOTIDE SEQUENCE [LARGE SCALE GENOMIC DNA]</scope>
</reference>
<sequence length="127" mass="14520">MRERRHRQANFRIDPEDSRVDPGGRFLILCRNPVFDIVQEQARPSRFPCRPGSPVFDIVQEPVLASRFPCRPGRFRVDAPLVLSIMSGLPVSTWEPGFRYCVGSSFRYYAGTGTCKPILESSREPDF</sequence>
<dbReference type="AlphaFoldDB" id="W1PG64"/>
<gene>
    <name evidence="1" type="ORF">AMTR_s00153p00063480</name>
</gene>
<keyword evidence="2" id="KW-1185">Reference proteome</keyword>
<proteinExistence type="predicted"/>
<dbReference type="Gramene" id="ERN08997">
    <property type="protein sequence ID" value="ERN08997"/>
    <property type="gene ID" value="AMTR_s00153p00063480"/>
</dbReference>
<evidence type="ECO:0000313" key="1">
    <source>
        <dbReference type="EMBL" id="ERN08997.1"/>
    </source>
</evidence>
<dbReference type="HOGENOM" id="CLU_1973518_0_0_1"/>
<organism evidence="1 2">
    <name type="scientific">Amborella trichopoda</name>
    <dbReference type="NCBI Taxonomy" id="13333"/>
    <lineage>
        <taxon>Eukaryota</taxon>
        <taxon>Viridiplantae</taxon>
        <taxon>Streptophyta</taxon>
        <taxon>Embryophyta</taxon>
        <taxon>Tracheophyta</taxon>
        <taxon>Spermatophyta</taxon>
        <taxon>Magnoliopsida</taxon>
        <taxon>Amborellales</taxon>
        <taxon>Amborellaceae</taxon>
        <taxon>Amborella</taxon>
    </lineage>
</organism>
<name>W1PG64_AMBTC</name>
<accession>W1PG64</accession>
<dbReference type="EMBL" id="KI393119">
    <property type="protein sequence ID" value="ERN08997.1"/>
    <property type="molecule type" value="Genomic_DNA"/>
</dbReference>